<organism evidence="5 6">
    <name type="scientific">Nitrosospira multiformis</name>
    <dbReference type="NCBI Taxonomy" id="1231"/>
    <lineage>
        <taxon>Bacteria</taxon>
        <taxon>Pseudomonadati</taxon>
        <taxon>Pseudomonadota</taxon>
        <taxon>Betaproteobacteria</taxon>
        <taxon>Nitrosomonadales</taxon>
        <taxon>Nitrosomonadaceae</taxon>
        <taxon>Nitrosospira</taxon>
    </lineage>
</organism>
<evidence type="ECO:0000259" key="4">
    <source>
        <dbReference type="Pfam" id="PF13439"/>
    </source>
</evidence>
<feature type="domain" description="Glycosyl transferase family 1" evidence="3">
    <location>
        <begin position="181"/>
        <end position="333"/>
    </location>
</feature>
<sequence length="365" mass="41761">MLELLQDLTKAGVVCLVFVPKQGPLLAELDRLNVEWRQLRYPPWISRRSSFPRRILRAIKGLVATTQIAFEMKRWSCDLVYTNTTAISVGAFAAWMLGKPHIWQSHESSYHNPKLKFDLGERFAARLMDRLSDRIIVVSRSLIEDYSRYINPERLCLIYQSVTPSDNFHECEINHNRHFFQCVIVGSLDPWKGQDEAISALSELIRRGVNAQLLIVGDGRNQYREKLQKKIETYGLDKVVKFTGYTPNPMRFVSTADVVLMCSHWETFGRITVEAMLAGKAVIGSANGGTTELIEDGKTGLLYQKGNHFELADKIQYLYENPEVKLALGKSARCWATGRFTKERYTKETLELLNEVLNESKSISY</sequence>
<keyword evidence="2 5" id="KW-0808">Transferase</keyword>
<dbReference type="CDD" id="cd03801">
    <property type="entry name" value="GT4_PimA-like"/>
    <property type="match status" value="1"/>
</dbReference>
<dbReference type="PANTHER" id="PTHR12526">
    <property type="entry name" value="GLYCOSYLTRANSFERASE"/>
    <property type="match status" value="1"/>
</dbReference>
<dbReference type="EMBL" id="FPBZ01000043">
    <property type="protein sequence ID" value="SFU79264.1"/>
    <property type="molecule type" value="Genomic_DNA"/>
</dbReference>
<accession>A0A1I7J2A3</accession>
<proteinExistence type="predicted"/>
<reference evidence="5 6" key="1">
    <citation type="submission" date="2016-10" db="EMBL/GenBank/DDBJ databases">
        <authorList>
            <person name="de Groot N.N."/>
        </authorList>
    </citation>
    <scope>NUCLEOTIDE SEQUENCE [LARGE SCALE GENOMIC DNA]</scope>
    <source>
        <strain evidence="5 6">Nl14</strain>
    </source>
</reference>
<evidence type="ECO:0000313" key="6">
    <source>
        <dbReference type="Proteomes" id="UP000182649"/>
    </source>
</evidence>
<dbReference type="Pfam" id="PF13439">
    <property type="entry name" value="Glyco_transf_4"/>
    <property type="match status" value="1"/>
</dbReference>
<dbReference type="GO" id="GO:0016757">
    <property type="term" value="F:glycosyltransferase activity"/>
    <property type="evidence" value="ECO:0007669"/>
    <property type="project" value="UniProtKB-KW"/>
</dbReference>
<dbReference type="InterPro" id="IPR001296">
    <property type="entry name" value="Glyco_trans_1"/>
</dbReference>
<dbReference type="SUPFAM" id="SSF53756">
    <property type="entry name" value="UDP-Glycosyltransferase/glycogen phosphorylase"/>
    <property type="match status" value="1"/>
</dbReference>
<dbReference type="InterPro" id="IPR028098">
    <property type="entry name" value="Glyco_trans_4-like_N"/>
</dbReference>
<dbReference type="Proteomes" id="UP000182649">
    <property type="component" value="Unassembled WGS sequence"/>
</dbReference>
<dbReference type="Gene3D" id="3.40.50.2000">
    <property type="entry name" value="Glycogen Phosphorylase B"/>
    <property type="match status" value="2"/>
</dbReference>
<dbReference type="PANTHER" id="PTHR12526:SF510">
    <property type="entry name" value="D-INOSITOL 3-PHOSPHATE GLYCOSYLTRANSFERASE"/>
    <property type="match status" value="1"/>
</dbReference>
<evidence type="ECO:0000256" key="1">
    <source>
        <dbReference type="ARBA" id="ARBA00022676"/>
    </source>
</evidence>
<feature type="domain" description="Glycosyltransferase subfamily 4-like N-terminal" evidence="4">
    <location>
        <begin position="2"/>
        <end position="162"/>
    </location>
</feature>
<gene>
    <name evidence="5" type="ORF">SAMN05216417_1435</name>
</gene>
<dbReference type="Pfam" id="PF00534">
    <property type="entry name" value="Glycos_transf_1"/>
    <property type="match status" value="1"/>
</dbReference>
<evidence type="ECO:0000313" key="5">
    <source>
        <dbReference type="EMBL" id="SFU79264.1"/>
    </source>
</evidence>
<dbReference type="AlphaFoldDB" id="A0A1I7J2A3"/>
<name>A0A1I7J2A3_9PROT</name>
<evidence type="ECO:0000259" key="3">
    <source>
        <dbReference type="Pfam" id="PF00534"/>
    </source>
</evidence>
<protein>
    <submittedName>
        <fullName evidence="5">Glycosyltransferase involved in cell wall bisynthesis</fullName>
    </submittedName>
</protein>
<keyword evidence="1" id="KW-0328">Glycosyltransferase</keyword>
<evidence type="ECO:0000256" key="2">
    <source>
        <dbReference type="ARBA" id="ARBA00022679"/>
    </source>
</evidence>